<organism evidence="1 2">
    <name type="scientific">Gossypium hirsutum</name>
    <name type="common">Upland cotton</name>
    <name type="synonym">Gossypium mexicanum</name>
    <dbReference type="NCBI Taxonomy" id="3635"/>
    <lineage>
        <taxon>Eukaryota</taxon>
        <taxon>Viridiplantae</taxon>
        <taxon>Streptophyta</taxon>
        <taxon>Embryophyta</taxon>
        <taxon>Tracheophyta</taxon>
        <taxon>Spermatophyta</taxon>
        <taxon>Magnoliopsida</taxon>
        <taxon>eudicotyledons</taxon>
        <taxon>Gunneridae</taxon>
        <taxon>Pentapetalae</taxon>
        <taxon>rosids</taxon>
        <taxon>malvids</taxon>
        <taxon>Malvales</taxon>
        <taxon>Malvaceae</taxon>
        <taxon>Malvoideae</taxon>
        <taxon>Gossypium</taxon>
    </lineage>
</organism>
<reference evidence="2" key="2">
    <citation type="submission" date="2025-08" db="UniProtKB">
        <authorList>
            <consortium name="RefSeq"/>
        </authorList>
    </citation>
    <scope>IDENTIFICATION</scope>
</reference>
<dbReference type="PANTHER" id="PTHR36398:SF1">
    <property type="entry name" value="PLASMA MEMBRANE FUSION PROTEIN"/>
    <property type="match status" value="1"/>
</dbReference>
<dbReference type="PANTHER" id="PTHR36398">
    <property type="entry name" value="PLASMA MEMBRANE FUSION PROTEIN"/>
    <property type="match status" value="1"/>
</dbReference>
<dbReference type="Proteomes" id="UP000818029">
    <property type="component" value="Chromosome A01"/>
</dbReference>
<proteinExistence type="predicted"/>
<dbReference type="GeneID" id="107916922"/>
<dbReference type="GO" id="GO:0009507">
    <property type="term" value="C:chloroplast"/>
    <property type="evidence" value="ECO:0007669"/>
    <property type="project" value="TreeGrafter"/>
</dbReference>
<keyword evidence="1" id="KW-1185">Reference proteome</keyword>
<gene>
    <name evidence="2" type="primary">LOC107916922</name>
</gene>
<evidence type="ECO:0008006" key="3">
    <source>
        <dbReference type="Google" id="ProtNLM"/>
    </source>
</evidence>
<dbReference type="PaxDb" id="3635-A0A1U8KGX0"/>
<sequence>MVYYFILYSTAVKTVRLLASLSAMPPPMLRLISTTSVSTVAGLPPILTKPPISNQNLSITPSEENRQKVLRLISRRDAAFLSLISLFPSLLHTPHASAFSIGISGPKDWLKEQKRKSSKFLLAPIDASRQSLRSVYLLLMDKESTISNTDLEEVQKLLKSAARDCVVQERNSFVAFQANTGVEVCTFRLIVKNASSLLENKNPVKLEAEAMLDDLISSFTSLNTLANESDIQVASSRHRVADALKDTITSLDKFEQAVKDCLEV</sequence>
<dbReference type="RefSeq" id="XP_016701786.2">
    <property type="nucleotide sequence ID" value="XM_016846297.2"/>
</dbReference>
<evidence type="ECO:0000313" key="1">
    <source>
        <dbReference type="Proteomes" id="UP000818029"/>
    </source>
</evidence>
<dbReference type="AlphaFoldDB" id="A0A1U8KGX0"/>
<evidence type="ECO:0000313" key="2">
    <source>
        <dbReference type="RefSeq" id="XP_016701786.2"/>
    </source>
</evidence>
<dbReference type="KEGG" id="ghi:107916922"/>
<name>A0A1U8KGX0_GOSHI</name>
<dbReference type="STRING" id="3635.A0A1U8KGX0"/>
<protein>
    <recommendedName>
        <fullName evidence="3">Chloroplast thylakoid membrane</fullName>
    </recommendedName>
</protein>
<accession>A0A1U8KGX0</accession>
<reference evidence="1" key="1">
    <citation type="journal article" date="2020" name="Nat. Genet.">
        <title>Genomic diversifications of five Gossypium allopolyploid species and their impact on cotton improvement.</title>
        <authorList>
            <person name="Chen Z.J."/>
            <person name="Sreedasyam A."/>
            <person name="Ando A."/>
            <person name="Song Q."/>
            <person name="De Santiago L.M."/>
            <person name="Hulse-Kemp A.M."/>
            <person name="Ding M."/>
            <person name="Ye W."/>
            <person name="Kirkbride R.C."/>
            <person name="Jenkins J."/>
            <person name="Plott C."/>
            <person name="Lovell J."/>
            <person name="Lin Y.M."/>
            <person name="Vaughn R."/>
            <person name="Liu B."/>
            <person name="Simpson S."/>
            <person name="Scheffler B.E."/>
            <person name="Wen L."/>
            <person name="Saski C.A."/>
            <person name="Grover C.E."/>
            <person name="Hu G."/>
            <person name="Conover J.L."/>
            <person name="Carlson J.W."/>
            <person name="Shu S."/>
            <person name="Boston L.B."/>
            <person name="Williams M."/>
            <person name="Peterson D.G."/>
            <person name="McGee K."/>
            <person name="Jones D.C."/>
            <person name="Wendel J.F."/>
            <person name="Stelly D.M."/>
            <person name="Grimwood J."/>
            <person name="Schmutz J."/>
        </authorList>
    </citation>
    <scope>NUCLEOTIDE SEQUENCE [LARGE SCALE GENOMIC DNA]</scope>
    <source>
        <strain evidence="1">cv. TM-1</strain>
    </source>
</reference>